<organism evidence="2 3">
    <name type="scientific">Nepenthes gracilis</name>
    <name type="common">Slender pitcher plant</name>
    <dbReference type="NCBI Taxonomy" id="150966"/>
    <lineage>
        <taxon>Eukaryota</taxon>
        <taxon>Viridiplantae</taxon>
        <taxon>Streptophyta</taxon>
        <taxon>Embryophyta</taxon>
        <taxon>Tracheophyta</taxon>
        <taxon>Spermatophyta</taxon>
        <taxon>Magnoliopsida</taxon>
        <taxon>eudicotyledons</taxon>
        <taxon>Gunneridae</taxon>
        <taxon>Pentapetalae</taxon>
        <taxon>Caryophyllales</taxon>
        <taxon>Nepenthaceae</taxon>
        <taxon>Nepenthes</taxon>
    </lineage>
</organism>
<evidence type="ECO:0000256" key="1">
    <source>
        <dbReference type="SAM" id="MobiDB-lite"/>
    </source>
</evidence>
<reference evidence="2" key="1">
    <citation type="submission" date="2023-05" db="EMBL/GenBank/DDBJ databases">
        <title>Nepenthes gracilis genome sequencing.</title>
        <authorList>
            <person name="Fukushima K."/>
        </authorList>
    </citation>
    <scope>NUCLEOTIDE SEQUENCE</scope>
    <source>
        <strain evidence="2">SING2019-196</strain>
    </source>
</reference>
<comment type="caution">
    <text evidence="2">The sequence shown here is derived from an EMBL/GenBank/DDBJ whole genome shotgun (WGS) entry which is preliminary data.</text>
</comment>
<evidence type="ECO:0000313" key="2">
    <source>
        <dbReference type="EMBL" id="GMH12724.1"/>
    </source>
</evidence>
<sequence>MHKPKQRNRRSPQKSIDWLEYMNNCLPRLVVPVGPRFQADVPEWKGPFTKASSCDGDDGSDTSSRWLGTQAWPIKDSHGGDSGGGNFVKRRSDFPSLVAKSEKIGKGRSDSCRCSSPGSPDCIKRHIAEAQKRLRFDLGPAFTSWKFDEMGENVAKTWTTEEEKRFEFFVRMNPASQGRSLFRPAITSFPSKTREDIVSYYLNVYLPRRISMKNESGCMMLDSDDEVARDSINAGKSQKDLDPLMLILPLSM</sequence>
<dbReference type="PANTHER" id="PTHR46872:SF10">
    <property type="entry name" value="MYB-LIKE DOMAIN-CONTAINING PROTEIN"/>
    <property type="match status" value="1"/>
</dbReference>
<dbReference type="EMBL" id="BSYO01000012">
    <property type="protein sequence ID" value="GMH12724.1"/>
    <property type="molecule type" value="Genomic_DNA"/>
</dbReference>
<gene>
    <name evidence="2" type="ORF">Nepgr_014565</name>
</gene>
<protein>
    <submittedName>
        <fullName evidence="2">Uncharacterized protein</fullName>
    </submittedName>
</protein>
<name>A0AAD3SL47_NEPGR</name>
<keyword evidence="3" id="KW-1185">Reference proteome</keyword>
<evidence type="ECO:0000313" key="3">
    <source>
        <dbReference type="Proteomes" id="UP001279734"/>
    </source>
</evidence>
<accession>A0AAD3SL47</accession>
<dbReference type="Proteomes" id="UP001279734">
    <property type="component" value="Unassembled WGS sequence"/>
</dbReference>
<feature type="region of interest" description="Disordered" evidence="1">
    <location>
        <begin position="71"/>
        <end position="90"/>
    </location>
</feature>
<proteinExistence type="predicted"/>
<dbReference type="AlphaFoldDB" id="A0AAD3SL47"/>
<dbReference type="PANTHER" id="PTHR46872">
    <property type="entry name" value="DNA BINDING PROTEIN"/>
    <property type="match status" value="1"/>
</dbReference>